<feature type="region of interest" description="Disordered" evidence="1">
    <location>
        <begin position="178"/>
        <end position="346"/>
    </location>
</feature>
<gene>
    <name evidence="2" type="ORF">GCM10010185_22670</name>
</gene>
<protein>
    <recommendedName>
        <fullName evidence="4">PPE family protein</fullName>
    </recommendedName>
</protein>
<accession>A0A918AKR3</accession>
<dbReference type="Pfam" id="PF06013">
    <property type="entry name" value="WXG100"/>
    <property type="match status" value="1"/>
</dbReference>
<dbReference type="Proteomes" id="UP000639606">
    <property type="component" value="Unassembled WGS sequence"/>
</dbReference>
<dbReference type="InterPro" id="IPR010310">
    <property type="entry name" value="T7SS_ESAT-6-like"/>
</dbReference>
<reference evidence="2" key="1">
    <citation type="journal article" date="2014" name="Int. J. Syst. Evol. Microbiol.">
        <title>Complete genome sequence of Corynebacterium casei LMG S-19264T (=DSM 44701T), isolated from a smear-ripened cheese.</title>
        <authorList>
            <consortium name="US DOE Joint Genome Institute (JGI-PGF)"/>
            <person name="Walter F."/>
            <person name="Albersmeier A."/>
            <person name="Kalinowski J."/>
            <person name="Ruckert C."/>
        </authorList>
    </citation>
    <scope>NUCLEOTIDE SEQUENCE</scope>
    <source>
        <strain evidence="2">JCM 3313</strain>
    </source>
</reference>
<sequence length="429" mass="42863">MNELSGYEIYQMVSRGAGPDGLTQAADVSRDARTRIEALGDELRRLTAEAQAEWRGRASERAAQAAQPIGQALQRAQEALDKADASLRAQAQNYGVLRQQVQPMATPYPPELTFFDEITPWDTDNELARKAWFEADAHNRRVYAEYAAVTGRNQAMLPQVPPASGGVMGADTAVQATGGAGARSATSAPPQVGGAGSTSPSSAGSAGGGEVSAPPSTSGGGGRTSASSAGGGDGGPTSGGGGGDTGPAGRAAAVHGPSAAPKQPGDRLQPVDRLQPGDRTAVADWSTGALGGVPIAARPPSARDSAHTSSTPKGDHLLGAAPVLPGGIGIGDPTGTRGQRGSLAPGDQSAVLGRTPHNAPVTASPRGAAGRVGAAGVGAAAGMGGFAPHAAPTRGDEDREHKRTVYLDEDVDTLVGPMPSGVTPVIGVD</sequence>
<keyword evidence="3" id="KW-1185">Reference proteome</keyword>
<name>A0A918AKR3_9PSEU</name>
<evidence type="ECO:0008006" key="4">
    <source>
        <dbReference type="Google" id="ProtNLM"/>
    </source>
</evidence>
<dbReference type="EMBL" id="BMRG01000003">
    <property type="protein sequence ID" value="GGP49945.1"/>
    <property type="molecule type" value="Genomic_DNA"/>
</dbReference>
<dbReference type="Gene3D" id="1.20.1260.20">
    <property type="entry name" value="PPE superfamily"/>
    <property type="match status" value="1"/>
</dbReference>
<dbReference type="InterPro" id="IPR036689">
    <property type="entry name" value="ESAT-6-like_sf"/>
</dbReference>
<evidence type="ECO:0000313" key="3">
    <source>
        <dbReference type="Proteomes" id="UP000639606"/>
    </source>
</evidence>
<evidence type="ECO:0000313" key="2">
    <source>
        <dbReference type="EMBL" id="GGP49945.1"/>
    </source>
</evidence>
<dbReference type="AlphaFoldDB" id="A0A918AKR3"/>
<evidence type="ECO:0000256" key="1">
    <source>
        <dbReference type="SAM" id="MobiDB-lite"/>
    </source>
</evidence>
<reference evidence="2" key="2">
    <citation type="submission" date="2020-09" db="EMBL/GenBank/DDBJ databases">
        <authorList>
            <person name="Sun Q."/>
            <person name="Ohkuma M."/>
        </authorList>
    </citation>
    <scope>NUCLEOTIDE SEQUENCE</scope>
    <source>
        <strain evidence="2">JCM 3313</strain>
    </source>
</reference>
<feature type="compositionally biased region" description="Gly residues" evidence="1">
    <location>
        <begin position="218"/>
        <end position="246"/>
    </location>
</feature>
<organism evidence="2 3">
    <name type="scientific">Saccharothrix coeruleofusca</name>
    <dbReference type="NCBI Taxonomy" id="33919"/>
    <lineage>
        <taxon>Bacteria</taxon>
        <taxon>Bacillati</taxon>
        <taxon>Actinomycetota</taxon>
        <taxon>Actinomycetes</taxon>
        <taxon>Pseudonocardiales</taxon>
        <taxon>Pseudonocardiaceae</taxon>
        <taxon>Saccharothrix</taxon>
    </lineage>
</organism>
<dbReference type="SUPFAM" id="SSF140453">
    <property type="entry name" value="EsxAB dimer-like"/>
    <property type="match status" value="1"/>
</dbReference>
<dbReference type="InterPro" id="IPR038332">
    <property type="entry name" value="PPE_sf"/>
</dbReference>
<dbReference type="RefSeq" id="WP_189223145.1">
    <property type="nucleotide sequence ID" value="NZ_BMRG01000003.1"/>
</dbReference>
<proteinExistence type="predicted"/>
<comment type="caution">
    <text evidence="2">The sequence shown here is derived from an EMBL/GenBank/DDBJ whole genome shotgun (WGS) entry which is preliminary data.</text>
</comment>